<comment type="subcellular location">
    <subcellularLocation>
        <location evidence="1">Nucleus</location>
    </subcellularLocation>
</comment>
<dbReference type="AlphaFoldDB" id="A0A8B8PUN6"/>
<dbReference type="OrthoDB" id="1918918at2759"/>
<keyword evidence="6" id="KW-0539">Nucleus</keyword>
<evidence type="ECO:0000256" key="7">
    <source>
        <dbReference type="ARBA" id="ARBA00024343"/>
    </source>
</evidence>
<evidence type="ECO:0000256" key="3">
    <source>
        <dbReference type="ARBA" id="ARBA00023125"/>
    </source>
</evidence>
<comment type="similarity">
    <text evidence="7">Belongs to the AP2/ERF transcription factor family. ERF subfamily.</text>
</comment>
<reference evidence="11" key="1">
    <citation type="submission" date="2025-08" db="UniProtKB">
        <authorList>
            <consortium name="RefSeq"/>
        </authorList>
    </citation>
    <scope>IDENTIFICATION</scope>
    <source>
        <tissue evidence="11">Leaf</tissue>
    </source>
</reference>
<dbReference type="GO" id="GO:0003677">
    <property type="term" value="F:DNA binding"/>
    <property type="evidence" value="ECO:0007669"/>
    <property type="project" value="UniProtKB-KW"/>
</dbReference>
<evidence type="ECO:0000256" key="6">
    <source>
        <dbReference type="ARBA" id="ARBA00023242"/>
    </source>
</evidence>
<keyword evidence="10" id="KW-1185">Reference proteome</keyword>
<dbReference type="InterPro" id="IPR036955">
    <property type="entry name" value="AP2/ERF_dom_sf"/>
</dbReference>
<gene>
    <name evidence="11" type="primary">LOC115746734</name>
</gene>
<name>A0A8B8PUN6_9MYRT</name>
<dbReference type="RefSeq" id="XP_030538489.1">
    <property type="nucleotide sequence ID" value="XM_030682629.2"/>
</dbReference>
<dbReference type="PANTHER" id="PTHR31985">
    <property type="entry name" value="ETHYLENE-RESPONSIVE TRANSCRIPTION FACTOR ERF042-RELATED"/>
    <property type="match status" value="1"/>
</dbReference>
<keyword evidence="3" id="KW-0238">DNA-binding</keyword>
<evidence type="ECO:0000256" key="2">
    <source>
        <dbReference type="ARBA" id="ARBA00023015"/>
    </source>
</evidence>
<proteinExistence type="inferred from homology"/>
<feature type="region of interest" description="Disordered" evidence="8">
    <location>
        <begin position="108"/>
        <end position="137"/>
    </location>
</feature>
<feature type="compositionally biased region" description="Low complexity" evidence="8">
    <location>
        <begin position="118"/>
        <end position="137"/>
    </location>
</feature>
<evidence type="ECO:0000256" key="1">
    <source>
        <dbReference type="ARBA" id="ARBA00004123"/>
    </source>
</evidence>
<evidence type="ECO:0000256" key="8">
    <source>
        <dbReference type="SAM" id="MobiDB-lite"/>
    </source>
</evidence>
<accession>A0A8B8PUN6</accession>
<dbReference type="GeneID" id="115746734"/>
<dbReference type="PRINTS" id="PR00367">
    <property type="entry name" value="ETHRSPELEMNT"/>
</dbReference>
<keyword evidence="2" id="KW-0805">Transcription regulation</keyword>
<dbReference type="GO" id="GO:0005634">
    <property type="term" value="C:nucleus"/>
    <property type="evidence" value="ECO:0007669"/>
    <property type="project" value="UniProtKB-SubCell"/>
</dbReference>
<protein>
    <submittedName>
        <fullName evidence="11">Ethylene-responsive transcription factor ERF017-like</fullName>
    </submittedName>
</protein>
<dbReference type="CDD" id="cd00018">
    <property type="entry name" value="AP2"/>
    <property type="match status" value="1"/>
</dbReference>
<dbReference type="PANTHER" id="PTHR31985:SF273">
    <property type="entry name" value="ETHYLENE-RESPONSIVE TRANSCRIPTION FACTOR ERF017"/>
    <property type="match status" value="1"/>
</dbReference>
<keyword evidence="4" id="KW-0010">Activator</keyword>
<organism evidence="10 11">
    <name type="scientific">Rhodamnia argentea</name>
    <dbReference type="NCBI Taxonomy" id="178133"/>
    <lineage>
        <taxon>Eukaryota</taxon>
        <taxon>Viridiplantae</taxon>
        <taxon>Streptophyta</taxon>
        <taxon>Embryophyta</taxon>
        <taxon>Tracheophyta</taxon>
        <taxon>Spermatophyta</taxon>
        <taxon>Magnoliopsida</taxon>
        <taxon>eudicotyledons</taxon>
        <taxon>Gunneridae</taxon>
        <taxon>Pentapetalae</taxon>
        <taxon>rosids</taxon>
        <taxon>malvids</taxon>
        <taxon>Myrtales</taxon>
        <taxon>Myrtaceae</taxon>
        <taxon>Myrtoideae</taxon>
        <taxon>Myrteae</taxon>
        <taxon>Australasian group</taxon>
        <taxon>Rhodamnia</taxon>
    </lineage>
</organism>
<dbReference type="Proteomes" id="UP000827889">
    <property type="component" value="Chromosome 4"/>
</dbReference>
<evidence type="ECO:0000256" key="4">
    <source>
        <dbReference type="ARBA" id="ARBA00023159"/>
    </source>
</evidence>
<dbReference type="Pfam" id="PF00847">
    <property type="entry name" value="AP2"/>
    <property type="match status" value="1"/>
</dbReference>
<dbReference type="KEGG" id="rarg:115746734"/>
<dbReference type="Gene3D" id="3.30.730.10">
    <property type="entry name" value="AP2/ERF domain"/>
    <property type="match status" value="1"/>
</dbReference>
<dbReference type="InterPro" id="IPR051032">
    <property type="entry name" value="AP2/ERF_TF_ERF_subfamily"/>
</dbReference>
<dbReference type="SUPFAM" id="SSF54171">
    <property type="entry name" value="DNA-binding domain"/>
    <property type="match status" value="1"/>
</dbReference>
<feature type="domain" description="AP2/ERF" evidence="9">
    <location>
        <begin position="26"/>
        <end position="83"/>
    </location>
</feature>
<evidence type="ECO:0000256" key="5">
    <source>
        <dbReference type="ARBA" id="ARBA00023163"/>
    </source>
</evidence>
<evidence type="ECO:0000313" key="11">
    <source>
        <dbReference type="RefSeq" id="XP_030538489.1"/>
    </source>
</evidence>
<dbReference type="InterPro" id="IPR001471">
    <property type="entry name" value="AP2/ERF_dom"/>
</dbReference>
<evidence type="ECO:0000313" key="10">
    <source>
        <dbReference type="Proteomes" id="UP000827889"/>
    </source>
</evidence>
<dbReference type="SMART" id="SM00380">
    <property type="entry name" value="AP2"/>
    <property type="match status" value="1"/>
</dbReference>
<keyword evidence="5" id="KW-0804">Transcription</keyword>
<dbReference type="PROSITE" id="PS51032">
    <property type="entry name" value="AP2_ERF"/>
    <property type="match status" value="1"/>
</dbReference>
<evidence type="ECO:0000259" key="9">
    <source>
        <dbReference type="PROSITE" id="PS51032"/>
    </source>
</evidence>
<sequence>MVKRTAARAAGLTAHEDAGATRKGLKFRGVRRRAWGKWVSEIRLPNSRRRIWLGSYDSAEKAARAFDAALFCLRGRAAKFNFPDSPPEIAGGGSFTPPEIRESAARFANSGATPAPPELSSGSVSPAPSPSLSVSEESSVLTTDSDLSLDVSFLDLLVGSDPAPGPSEPDFGMFPGIEEFPDNFYGSQFPSVGTGELNLDEFLAQDNFLWSF</sequence>
<dbReference type="InterPro" id="IPR016177">
    <property type="entry name" value="DNA-bd_dom_sf"/>
</dbReference>
<dbReference type="GO" id="GO:0003700">
    <property type="term" value="F:DNA-binding transcription factor activity"/>
    <property type="evidence" value="ECO:0007669"/>
    <property type="project" value="InterPro"/>
</dbReference>
<dbReference type="FunFam" id="3.30.730.10:FF:000001">
    <property type="entry name" value="Ethylene-responsive transcription factor 2"/>
    <property type="match status" value="1"/>
</dbReference>